<comment type="caution">
    <text evidence="1">The sequence shown here is derived from an EMBL/GenBank/DDBJ whole genome shotgun (WGS) entry which is preliminary data.</text>
</comment>
<keyword evidence="2" id="KW-1185">Reference proteome</keyword>
<proteinExistence type="predicted"/>
<dbReference type="GO" id="GO:0003677">
    <property type="term" value="F:DNA binding"/>
    <property type="evidence" value="ECO:0007669"/>
    <property type="project" value="InterPro"/>
</dbReference>
<sequence>MKDPRNKARNHTHVTLTDEARAIIEAMPKTDERIFPWNGESAGSSHARACETLGIKDLHFHDVMPHRNLLRLCR</sequence>
<dbReference type="SUPFAM" id="SSF56349">
    <property type="entry name" value="DNA breaking-rejoining enzymes"/>
    <property type="match status" value="1"/>
</dbReference>
<dbReference type="Proteomes" id="UP000294881">
    <property type="component" value="Unassembled WGS sequence"/>
</dbReference>
<organism evidence="1 2">
    <name type="scientific">Camelimonas lactis</name>
    <dbReference type="NCBI Taxonomy" id="659006"/>
    <lineage>
        <taxon>Bacteria</taxon>
        <taxon>Pseudomonadati</taxon>
        <taxon>Pseudomonadota</taxon>
        <taxon>Alphaproteobacteria</taxon>
        <taxon>Hyphomicrobiales</taxon>
        <taxon>Chelatococcaceae</taxon>
        <taxon>Camelimonas</taxon>
    </lineage>
</organism>
<gene>
    <name evidence="1" type="ORF">EV666_1105</name>
</gene>
<dbReference type="AlphaFoldDB" id="A0A4R2GQU3"/>
<evidence type="ECO:0000313" key="1">
    <source>
        <dbReference type="EMBL" id="TCO11968.1"/>
    </source>
</evidence>
<protein>
    <submittedName>
        <fullName evidence="1">Uncharacterized protein</fullName>
    </submittedName>
</protein>
<accession>A0A4R2GQU3</accession>
<dbReference type="InterPro" id="IPR011010">
    <property type="entry name" value="DNA_brk_join_enz"/>
</dbReference>
<evidence type="ECO:0000313" key="2">
    <source>
        <dbReference type="Proteomes" id="UP000294881"/>
    </source>
</evidence>
<reference evidence="1 2" key="1">
    <citation type="submission" date="2019-03" db="EMBL/GenBank/DDBJ databases">
        <title>Genomic Encyclopedia of Type Strains, Phase IV (KMG-IV): sequencing the most valuable type-strain genomes for metagenomic binning, comparative biology and taxonomic classification.</title>
        <authorList>
            <person name="Goeker M."/>
        </authorList>
    </citation>
    <scope>NUCLEOTIDE SEQUENCE [LARGE SCALE GENOMIC DNA]</scope>
    <source>
        <strain evidence="1 2">DSM 22958</strain>
    </source>
</reference>
<name>A0A4R2GQU3_9HYPH</name>
<dbReference type="EMBL" id="SLWL01000010">
    <property type="protein sequence ID" value="TCO11968.1"/>
    <property type="molecule type" value="Genomic_DNA"/>
</dbReference>